<evidence type="ECO:0000256" key="1">
    <source>
        <dbReference type="ARBA" id="ARBA00004651"/>
    </source>
</evidence>
<comment type="subcellular location">
    <subcellularLocation>
        <location evidence="1">Cell membrane</location>
        <topology evidence="1">Multi-pass membrane protein</topology>
    </subcellularLocation>
</comment>
<evidence type="ECO:0000313" key="7">
    <source>
        <dbReference type="EMBL" id="KKM88532.1"/>
    </source>
</evidence>
<feature type="transmembrane region" description="Helical" evidence="6">
    <location>
        <begin position="261"/>
        <end position="281"/>
    </location>
</feature>
<dbReference type="GO" id="GO:0022857">
    <property type="term" value="F:transmembrane transporter activity"/>
    <property type="evidence" value="ECO:0007669"/>
    <property type="project" value="InterPro"/>
</dbReference>
<evidence type="ECO:0000256" key="6">
    <source>
        <dbReference type="SAM" id="Phobius"/>
    </source>
</evidence>
<comment type="caution">
    <text evidence="7">The sequence shown here is derived from an EMBL/GenBank/DDBJ whole genome shotgun (WGS) entry which is preliminary data.</text>
</comment>
<protein>
    <recommendedName>
        <fullName evidence="8">ABC transporter permease</fullName>
    </recommendedName>
</protein>
<feature type="transmembrane region" description="Helical" evidence="6">
    <location>
        <begin position="21"/>
        <end position="45"/>
    </location>
</feature>
<evidence type="ECO:0000256" key="2">
    <source>
        <dbReference type="ARBA" id="ARBA00022475"/>
    </source>
</evidence>
<feature type="transmembrane region" description="Helical" evidence="6">
    <location>
        <begin position="345"/>
        <end position="372"/>
    </location>
</feature>
<keyword evidence="2" id="KW-1003">Cell membrane</keyword>
<feature type="transmembrane region" description="Helical" evidence="6">
    <location>
        <begin position="230"/>
        <end position="255"/>
    </location>
</feature>
<keyword evidence="5 6" id="KW-0472">Membrane</keyword>
<proteinExistence type="predicted"/>
<evidence type="ECO:0000256" key="5">
    <source>
        <dbReference type="ARBA" id="ARBA00023136"/>
    </source>
</evidence>
<organism evidence="7">
    <name type="scientific">marine sediment metagenome</name>
    <dbReference type="NCBI Taxonomy" id="412755"/>
    <lineage>
        <taxon>unclassified sequences</taxon>
        <taxon>metagenomes</taxon>
        <taxon>ecological metagenomes</taxon>
    </lineage>
</organism>
<dbReference type="PANTHER" id="PTHR47089:SF1">
    <property type="entry name" value="GUANOSINE ABC TRANSPORTER PERMEASE PROTEIN NUPP"/>
    <property type="match status" value="1"/>
</dbReference>
<reference evidence="7" key="1">
    <citation type="journal article" date="2015" name="Nature">
        <title>Complex archaea that bridge the gap between prokaryotes and eukaryotes.</title>
        <authorList>
            <person name="Spang A."/>
            <person name="Saw J.H."/>
            <person name="Jorgensen S.L."/>
            <person name="Zaremba-Niedzwiedzka K."/>
            <person name="Martijn J."/>
            <person name="Lind A.E."/>
            <person name="van Eijk R."/>
            <person name="Schleper C."/>
            <person name="Guy L."/>
            <person name="Ettema T.J."/>
        </authorList>
    </citation>
    <scope>NUCLEOTIDE SEQUENCE</scope>
</reference>
<feature type="transmembrane region" description="Helical" evidence="6">
    <location>
        <begin position="198"/>
        <end position="218"/>
    </location>
</feature>
<evidence type="ECO:0008006" key="8">
    <source>
        <dbReference type="Google" id="ProtNLM"/>
    </source>
</evidence>
<dbReference type="CDD" id="cd06580">
    <property type="entry name" value="TM_PBP1_transp_TpRbsC_like"/>
    <property type="match status" value="1"/>
</dbReference>
<feature type="transmembrane region" description="Helical" evidence="6">
    <location>
        <begin position="155"/>
        <end position="178"/>
    </location>
</feature>
<gene>
    <name evidence="7" type="ORF">LCGC14_1257780</name>
</gene>
<feature type="transmembrane region" description="Helical" evidence="6">
    <location>
        <begin position="310"/>
        <end position="333"/>
    </location>
</feature>
<evidence type="ECO:0000256" key="4">
    <source>
        <dbReference type="ARBA" id="ARBA00022989"/>
    </source>
</evidence>
<evidence type="ECO:0000256" key="3">
    <source>
        <dbReference type="ARBA" id="ARBA00022692"/>
    </source>
</evidence>
<feature type="transmembrane region" description="Helical" evidence="6">
    <location>
        <begin position="93"/>
        <end position="113"/>
    </location>
</feature>
<keyword evidence="4 6" id="KW-1133">Transmembrane helix</keyword>
<sequence>MEKELDYNKRKIEIFFLRYKNYLSYPIGLFLALLVFSVTLLLLGYDPISALVSIPAGAFGRPNSTSETLIRFIPLLLTAIAFLIALKARFLNLGVEGQLYIGALLAYLVGARMEIVPSFIAIPLVFIGGFMGGVLWLAIPLIMKTKLGINEIFPTVVMNFIAMFLIAWLTTGVLQAPNTNNPRTPDVPSSTWLPLTDLIFVFYIFISIFGLAVTIKMYQKWKERKVHPTLYLALVFTFLTLTIITLLKAIEAIIIEAFSVYRLHVGVFLVVIIALIIYVILYKTTIGYKIRAVGQNPRVAEHGGVNVSRVLITAGLLSGGIAGLAGVMEVFGVNHFLINGFSPGFGFIGIGVAALGNFHPIGVIFAAFFFAVLQIGGESMQRGAGIPIDIIFIMQAVLVLTVLIVKKWMTRRNS</sequence>
<dbReference type="PANTHER" id="PTHR47089">
    <property type="entry name" value="ABC TRANSPORTER, PERMEASE PROTEIN"/>
    <property type="match status" value="1"/>
</dbReference>
<dbReference type="Pfam" id="PF02653">
    <property type="entry name" value="BPD_transp_2"/>
    <property type="match status" value="1"/>
</dbReference>
<accession>A0A0F9P4Z6</accession>
<dbReference type="AlphaFoldDB" id="A0A0F9P4Z6"/>
<feature type="transmembrane region" description="Helical" evidence="6">
    <location>
        <begin position="384"/>
        <end position="405"/>
    </location>
</feature>
<name>A0A0F9P4Z6_9ZZZZ</name>
<feature type="transmembrane region" description="Helical" evidence="6">
    <location>
        <begin position="119"/>
        <end position="143"/>
    </location>
</feature>
<dbReference type="GO" id="GO:0005886">
    <property type="term" value="C:plasma membrane"/>
    <property type="evidence" value="ECO:0007669"/>
    <property type="project" value="UniProtKB-SubCell"/>
</dbReference>
<dbReference type="EMBL" id="LAZR01006947">
    <property type="protein sequence ID" value="KKM88532.1"/>
    <property type="molecule type" value="Genomic_DNA"/>
</dbReference>
<feature type="transmembrane region" description="Helical" evidence="6">
    <location>
        <begin position="69"/>
        <end position="86"/>
    </location>
</feature>
<dbReference type="InterPro" id="IPR001851">
    <property type="entry name" value="ABC_transp_permease"/>
</dbReference>
<keyword evidence="3 6" id="KW-0812">Transmembrane</keyword>